<dbReference type="AlphaFoldDB" id="A0A1G2M5A2"/>
<comment type="caution">
    <text evidence="2">The sequence shown here is derived from an EMBL/GenBank/DDBJ whole genome shotgun (WGS) entry which is preliminary data.</text>
</comment>
<reference evidence="2 3" key="1">
    <citation type="journal article" date="2016" name="Nat. Commun.">
        <title>Thousands of microbial genomes shed light on interconnected biogeochemical processes in an aquifer system.</title>
        <authorList>
            <person name="Anantharaman K."/>
            <person name="Brown C.T."/>
            <person name="Hug L.A."/>
            <person name="Sharon I."/>
            <person name="Castelle C.J."/>
            <person name="Probst A.J."/>
            <person name="Thomas B.C."/>
            <person name="Singh A."/>
            <person name="Wilkins M.J."/>
            <person name="Karaoz U."/>
            <person name="Brodie E.L."/>
            <person name="Williams K.H."/>
            <person name="Hubbard S.S."/>
            <person name="Banfield J.F."/>
        </authorList>
    </citation>
    <scope>NUCLEOTIDE SEQUENCE [LARGE SCALE GENOMIC DNA]</scope>
</reference>
<evidence type="ECO:0000313" key="3">
    <source>
        <dbReference type="Proteomes" id="UP000178873"/>
    </source>
</evidence>
<dbReference type="EMBL" id="MHRF01000007">
    <property type="protein sequence ID" value="OHA18289.1"/>
    <property type="molecule type" value="Genomic_DNA"/>
</dbReference>
<evidence type="ECO:0000313" key="2">
    <source>
        <dbReference type="EMBL" id="OHA18289.1"/>
    </source>
</evidence>
<gene>
    <name evidence="2" type="ORF">A2664_02395</name>
</gene>
<evidence type="ECO:0000256" key="1">
    <source>
        <dbReference type="SAM" id="MobiDB-lite"/>
    </source>
</evidence>
<organism evidence="2 3">
    <name type="scientific">Candidatus Taylorbacteria bacterium RIFCSPHIGHO2_01_FULL_46_22b</name>
    <dbReference type="NCBI Taxonomy" id="1802301"/>
    <lineage>
        <taxon>Bacteria</taxon>
        <taxon>Candidatus Tayloriibacteriota</taxon>
    </lineage>
</organism>
<protein>
    <submittedName>
        <fullName evidence="2">Uncharacterized protein</fullName>
    </submittedName>
</protein>
<accession>A0A1G2M5A2</accession>
<sequence length="187" mass="19842">MNKNVLGIIVAIVVIGGGAWYFSAYAPTQNESGDMTATTTDSTATTASTSSTSSSEVSFRGSMSELIKRGGSYKCTVTFNSPAGNSDGTVYVSGDRLRGDFKTVVAEAGLTVENHMLGVGGYLYNWNSMTSQGFKSKMSTDKAIDESKPTSASESLDYNQALDYKCVAWDGDASLFEFPKGIVFSTI</sequence>
<name>A0A1G2M5A2_9BACT</name>
<proteinExistence type="predicted"/>
<dbReference type="STRING" id="1802301.A2664_02395"/>
<feature type="compositionally biased region" description="Low complexity" evidence="1">
    <location>
        <begin position="36"/>
        <end position="55"/>
    </location>
</feature>
<feature type="region of interest" description="Disordered" evidence="1">
    <location>
        <begin position="32"/>
        <end position="57"/>
    </location>
</feature>
<dbReference type="Proteomes" id="UP000178873">
    <property type="component" value="Unassembled WGS sequence"/>
</dbReference>